<dbReference type="Proteomes" id="UP000597444">
    <property type="component" value="Unassembled WGS sequence"/>
</dbReference>
<organism evidence="1 2">
    <name type="scientific">Reticulibacter mediterranei</name>
    <dbReference type="NCBI Taxonomy" id="2778369"/>
    <lineage>
        <taxon>Bacteria</taxon>
        <taxon>Bacillati</taxon>
        <taxon>Chloroflexota</taxon>
        <taxon>Ktedonobacteria</taxon>
        <taxon>Ktedonobacterales</taxon>
        <taxon>Reticulibacteraceae</taxon>
        <taxon>Reticulibacter</taxon>
    </lineage>
</organism>
<reference evidence="1" key="1">
    <citation type="submission" date="2020-10" db="EMBL/GenBank/DDBJ databases">
        <title>Taxonomic study of unclassified bacteria belonging to the class Ktedonobacteria.</title>
        <authorList>
            <person name="Yabe S."/>
            <person name="Wang C.M."/>
            <person name="Zheng Y."/>
            <person name="Sakai Y."/>
            <person name="Cavaletti L."/>
            <person name="Monciardini P."/>
            <person name="Donadio S."/>
        </authorList>
    </citation>
    <scope>NUCLEOTIDE SEQUENCE</scope>
    <source>
        <strain evidence="1">ID150040</strain>
    </source>
</reference>
<protein>
    <submittedName>
        <fullName evidence="1">Uncharacterized protein</fullName>
    </submittedName>
</protein>
<evidence type="ECO:0000313" key="1">
    <source>
        <dbReference type="EMBL" id="GHO96179.1"/>
    </source>
</evidence>
<dbReference type="SUPFAM" id="SSF52540">
    <property type="entry name" value="P-loop containing nucleoside triphosphate hydrolases"/>
    <property type="match status" value="1"/>
</dbReference>
<dbReference type="EMBL" id="BNJK01000001">
    <property type="protein sequence ID" value="GHO96179.1"/>
    <property type="molecule type" value="Genomic_DNA"/>
</dbReference>
<proteinExistence type="predicted"/>
<accession>A0A8J3IIL5</accession>
<evidence type="ECO:0000313" key="2">
    <source>
        <dbReference type="Proteomes" id="UP000597444"/>
    </source>
</evidence>
<dbReference type="InterPro" id="IPR027417">
    <property type="entry name" value="P-loop_NTPase"/>
</dbReference>
<dbReference type="AlphaFoldDB" id="A0A8J3IIL5"/>
<gene>
    <name evidence="1" type="ORF">KSF_062270</name>
</gene>
<dbReference type="Gene3D" id="3.40.50.300">
    <property type="entry name" value="P-loop containing nucleotide triphosphate hydrolases"/>
    <property type="match status" value="1"/>
</dbReference>
<dbReference type="RefSeq" id="WP_220206822.1">
    <property type="nucleotide sequence ID" value="NZ_BNJK01000001.1"/>
</dbReference>
<name>A0A8J3IIL5_9CHLR</name>
<keyword evidence="2" id="KW-1185">Reference proteome</keyword>
<dbReference type="CDD" id="cd02019">
    <property type="entry name" value="NK"/>
    <property type="match status" value="1"/>
</dbReference>
<comment type="caution">
    <text evidence="1">The sequence shown here is derived from an EMBL/GenBank/DDBJ whole genome shotgun (WGS) entry which is preliminary data.</text>
</comment>
<sequence>MSIHDTATANNFANVYWLGGSPCSGKSTIADVLVKKYGFALYRCDEAFYEHSKIVTAEQQPIFHRLVHLSSEDLWMRLVAQQVAEEIAFYHEEFPLILEDLLAYPRTQPVLVEGAALLPECVYPLLSHPRRAIWIVPTGEFQMHHYRQRTWAKDVVKACSDPEQAFLNWMQRDIAFAHHVAHEATQRALPLLVVDGQRSLVENITWSEQHLGLSL</sequence>